<dbReference type="EMBL" id="OC915105">
    <property type="protein sequence ID" value="CAD7638654.1"/>
    <property type="molecule type" value="Genomic_DNA"/>
</dbReference>
<accession>A0A7R9QBI6</accession>
<sequence>MSTPIPKSLTPKPKEDVTKEDVKEFDPSGIVPNVSHCCDSAILKDINDCEDESHNEHTIAFTKYTSGATKYISLNISSIFSEDQTKLWSKPQTIINDLILSNVIPEWEIGFP</sequence>
<dbReference type="EMBL" id="CAJPVJ010000280">
    <property type="protein sequence ID" value="CAG2161921.1"/>
    <property type="molecule type" value="Genomic_DNA"/>
</dbReference>
<name>A0A7R9QBI6_9ACAR</name>
<evidence type="ECO:0000256" key="1">
    <source>
        <dbReference type="SAM" id="MobiDB-lite"/>
    </source>
</evidence>
<dbReference type="AlphaFoldDB" id="A0A7R9QBI6"/>
<reference evidence="2" key="1">
    <citation type="submission" date="2020-11" db="EMBL/GenBank/DDBJ databases">
        <authorList>
            <person name="Tran Van P."/>
        </authorList>
    </citation>
    <scope>NUCLEOTIDE SEQUENCE</scope>
</reference>
<proteinExistence type="predicted"/>
<gene>
    <name evidence="2" type="ORF">ONB1V03_LOCUS1522</name>
</gene>
<evidence type="ECO:0000313" key="3">
    <source>
        <dbReference type="Proteomes" id="UP000728032"/>
    </source>
</evidence>
<protein>
    <submittedName>
        <fullName evidence="2">Uncharacterized protein</fullName>
    </submittedName>
</protein>
<dbReference type="OrthoDB" id="10560849at2759"/>
<organism evidence="2">
    <name type="scientific">Oppiella nova</name>
    <dbReference type="NCBI Taxonomy" id="334625"/>
    <lineage>
        <taxon>Eukaryota</taxon>
        <taxon>Metazoa</taxon>
        <taxon>Ecdysozoa</taxon>
        <taxon>Arthropoda</taxon>
        <taxon>Chelicerata</taxon>
        <taxon>Arachnida</taxon>
        <taxon>Acari</taxon>
        <taxon>Acariformes</taxon>
        <taxon>Sarcoptiformes</taxon>
        <taxon>Oribatida</taxon>
        <taxon>Brachypylina</taxon>
        <taxon>Oppioidea</taxon>
        <taxon>Oppiidae</taxon>
        <taxon>Oppiella</taxon>
    </lineage>
</organism>
<feature type="compositionally biased region" description="Basic and acidic residues" evidence="1">
    <location>
        <begin position="12"/>
        <end position="26"/>
    </location>
</feature>
<evidence type="ECO:0000313" key="2">
    <source>
        <dbReference type="EMBL" id="CAD7638654.1"/>
    </source>
</evidence>
<feature type="region of interest" description="Disordered" evidence="1">
    <location>
        <begin position="1"/>
        <end position="27"/>
    </location>
</feature>
<keyword evidence="3" id="KW-1185">Reference proteome</keyword>
<dbReference type="Proteomes" id="UP000728032">
    <property type="component" value="Unassembled WGS sequence"/>
</dbReference>